<dbReference type="AlphaFoldDB" id="A0A927GA32"/>
<dbReference type="Proteomes" id="UP000598820">
    <property type="component" value="Unassembled WGS sequence"/>
</dbReference>
<dbReference type="InterPro" id="IPR017853">
    <property type="entry name" value="GH"/>
</dbReference>
<comment type="caution">
    <text evidence="1">The sequence shown here is derived from an EMBL/GenBank/DDBJ whole genome shotgun (WGS) entry which is preliminary data.</text>
</comment>
<evidence type="ECO:0000313" key="2">
    <source>
        <dbReference type="Proteomes" id="UP000598820"/>
    </source>
</evidence>
<gene>
    <name evidence="1" type="ORF">IC229_30940</name>
</gene>
<protein>
    <submittedName>
        <fullName evidence="1">Family 1 glycosylhydrolase</fullName>
    </submittedName>
</protein>
<dbReference type="Gene3D" id="3.20.20.80">
    <property type="entry name" value="Glycosidases"/>
    <property type="match status" value="1"/>
</dbReference>
<reference evidence="1" key="1">
    <citation type="submission" date="2020-09" db="EMBL/GenBank/DDBJ databases">
        <authorList>
            <person name="Kim M.K."/>
        </authorList>
    </citation>
    <scope>NUCLEOTIDE SEQUENCE</scope>
    <source>
        <strain evidence="1">BT702</strain>
    </source>
</reference>
<dbReference type="SUPFAM" id="SSF51445">
    <property type="entry name" value="(Trans)glycosidases"/>
    <property type="match status" value="1"/>
</dbReference>
<keyword evidence="2" id="KW-1185">Reference proteome</keyword>
<dbReference type="EMBL" id="JACWZY010000044">
    <property type="protein sequence ID" value="MBD2705083.1"/>
    <property type="molecule type" value="Genomic_DNA"/>
</dbReference>
<evidence type="ECO:0000313" key="1">
    <source>
        <dbReference type="EMBL" id="MBD2705083.1"/>
    </source>
</evidence>
<dbReference type="Pfam" id="PF00232">
    <property type="entry name" value="Glyco_hydro_1"/>
    <property type="match status" value="1"/>
</dbReference>
<sequence length="438" mass="50328">MNVNRLRPPAHSLNLEIWGGIECTVNRVNDQYQDQVKRSGHHNRIEDIDCIADLGISVLRYPVLWERTAPEHPEHLDWRWADERLNRLRDVAIRPIVGLVHHGCGPHYATFDSPAFAPELARYARRVAERYPWVMDYTPVNEPLTTARFAGLYGHWYPHSRSDKGFVRLLLRQVQATIQAMAQIRIVQPGARLIQTDDLSYVHSTPGVRYQADFENERRFLTWDLLCGYVTPDHALWNYLLESGATEAELRAFVENPCPPSVIGANHYVTSERFLDEYTAGYPDWIRSTNGTHEYVDTEVVRAAPEQRLGIGKLLMQVWERYKLPIVVTEAHLGDCVEEQKRWLGEVWQQSQEAKLAGADVQAVTIWALFGLYDWHCLLTRQENHYEPGAFNVSSGRAIPTDLVEMIVQLAKGRPADELIPSGEGWWQMEQESLQLIS</sequence>
<dbReference type="GO" id="GO:0004553">
    <property type="term" value="F:hydrolase activity, hydrolyzing O-glycosyl compounds"/>
    <property type="evidence" value="ECO:0007669"/>
    <property type="project" value="InterPro"/>
</dbReference>
<name>A0A927GA32_9BACT</name>
<proteinExistence type="predicted"/>
<accession>A0A927GA32</accession>
<dbReference type="InterPro" id="IPR001360">
    <property type="entry name" value="Glyco_hydro_1"/>
</dbReference>
<organism evidence="1 2">
    <name type="scientific">Spirosoma profusum</name>
    <dbReference type="NCBI Taxonomy" id="2771354"/>
    <lineage>
        <taxon>Bacteria</taxon>
        <taxon>Pseudomonadati</taxon>
        <taxon>Bacteroidota</taxon>
        <taxon>Cytophagia</taxon>
        <taxon>Cytophagales</taxon>
        <taxon>Cytophagaceae</taxon>
        <taxon>Spirosoma</taxon>
    </lineage>
</organism>
<dbReference type="GO" id="GO:0005975">
    <property type="term" value="P:carbohydrate metabolic process"/>
    <property type="evidence" value="ECO:0007669"/>
    <property type="project" value="InterPro"/>
</dbReference>